<dbReference type="InterPro" id="IPR027417">
    <property type="entry name" value="P-loop_NTPase"/>
</dbReference>
<gene>
    <name evidence="9" type="ORF">U9M48_001050</name>
</gene>
<evidence type="ECO:0000256" key="1">
    <source>
        <dbReference type="ARBA" id="ARBA00008894"/>
    </source>
</evidence>
<dbReference type="PANTHER" id="PTHR36766:SF70">
    <property type="entry name" value="DISEASE RESISTANCE PROTEIN RGA4"/>
    <property type="match status" value="1"/>
</dbReference>
<keyword evidence="3" id="KW-0677">Repeat</keyword>
<dbReference type="EMBL" id="CP144745">
    <property type="protein sequence ID" value="WVZ49719.1"/>
    <property type="molecule type" value="Genomic_DNA"/>
</dbReference>
<evidence type="ECO:0000313" key="10">
    <source>
        <dbReference type="Proteomes" id="UP001341281"/>
    </source>
</evidence>
<dbReference type="PRINTS" id="PR00364">
    <property type="entry name" value="DISEASERSIST"/>
</dbReference>
<dbReference type="CDD" id="cd14798">
    <property type="entry name" value="RX-CC_like"/>
    <property type="match status" value="1"/>
</dbReference>
<keyword evidence="5" id="KW-0611">Plant defense</keyword>
<evidence type="ECO:0000259" key="7">
    <source>
        <dbReference type="Pfam" id="PF00931"/>
    </source>
</evidence>
<dbReference type="InterPro" id="IPR042197">
    <property type="entry name" value="Apaf_helical"/>
</dbReference>
<evidence type="ECO:0000256" key="5">
    <source>
        <dbReference type="ARBA" id="ARBA00022821"/>
    </source>
</evidence>
<keyword evidence="2" id="KW-0433">Leucine-rich repeat</keyword>
<reference evidence="9 10" key="1">
    <citation type="submission" date="2024-02" db="EMBL/GenBank/DDBJ databases">
        <title>High-quality chromosome-scale genome assembly of Pensacola bahiagrass (Paspalum notatum Flugge var. saurae).</title>
        <authorList>
            <person name="Vega J.M."/>
            <person name="Podio M."/>
            <person name="Orjuela J."/>
            <person name="Siena L.A."/>
            <person name="Pessino S.C."/>
            <person name="Combes M.C."/>
            <person name="Mariac C."/>
            <person name="Albertini E."/>
            <person name="Pupilli F."/>
            <person name="Ortiz J.P.A."/>
            <person name="Leblanc O."/>
        </authorList>
    </citation>
    <scope>NUCLEOTIDE SEQUENCE [LARGE SCALE GENOMIC DNA]</scope>
    <source>
        <strain evidence="9">R1</strain>
        <tissue evidence="9">Leaf</tissue>
    </source>
</reference>
<organism evidence="9 10">
    <name type="scientific">Paspalum notatum var. saurae</name>
    <dbReference type="NCBI Taxonomy" id="547442"/>
    <lineage>
        <taxon>Eukaryota</taxon>
        <taxon>Viridiplantae</taxon>
        <taxon>Streptophyta</taxon>
        <taxon>Embryophyta</taxon>
        <taxon>Tracheophyta</taxon>
        <taxon>Spermatophyta</taxon>
        <taxon>Magnoliopsida</taxon>
        <taxon>Liliopsida</taxon>
        <taxon>Poales</taxon>
        <taxon>Poaceae</taxon>
        <taxon>PACMAD clade</taxon>
        <taxon>Panicoideae</taxon>
        <taxon>Andropogonodae</taxon>
        <taxon>Paspaleae</taxon>
        <taxon>Paspalinae</taxon>
        <taxon>Paspalum</taxon>
    </lineage>
</organism>
<feature type="domain" description="Disease resistance N-terminal" evidence="8">
    <location>
        <begin position="9"/>
        <end position="88"/>
    </location>
</feature>
<dbReference type="Gene3D" id="3.40.50.300">
    <property type="entry name" value="P-loop containing nucleotide triphosphate hydrolases"/>
    <property type="match status" value="1"/>
</dbReference>
<evidence type="ECO:0000256" key="2">
    <source>
        <dbReference type="ARBA" id="ARBA00022614"/>
    </source>
</evidence>
<evidence type="ECO:0000256" key="4">
    <source>
        <dbReference type="ARBA" id="ARBA00022741"/>
    </source>
</evidence>
<accession>A0AAQ3PIV2</accession>
<evidence type="ECO:0000259" key="8">
    <source>
        <dbReference type="Pfam" id="PF18052"/>
    </source>
</evidence>
<feature type="domain" description="NB-ARC" evidence="7">
    <location>
        <begin position="190"/>
        <end position="328"/>
    </location>
</feature>
<dbReference type="Pfam" id="PF18052">
    <property type="entry name" value="Rx_N"/>
    <property type="match status" value="1"/>
</dbReference>
<dbReference type="InterPro" id="IPR002182">
    <property type="entry name" value="NB-ARC"/>
</dbReference>
<dbReference type="Proteomes" id="UP001341281">
    <property type="component" value="Chromosome 01"/>
</dbReference>
<keyword evidence="4" id="KW-0547">Nucleotide-binding</keyword>
<dbReference type="GO" id="GO:0006952">
    <property type="term" value="P:defense response"/>
    <property type="evidence" value="ECO:0007669"/>
    <property type="project" value="UniProtKB-KW"/>
</dbReference>
<dbReference type="PANTHER" id="PTHR36766">
    <property type="entry name" value="PLANT BROAD-SPECTRUM MILDEW RESISTANCE PROTEIN RPW8"/>
    <property type="match status" value="1"/>
</dbReference>
<evidence type="ECO:0000256" key="3">
    <source>
        <dbReference type="ARBA" id="ARBA00022737"/>
    </source>
</evidence>
<keyword evidence="10" id="KW-1185">Reference proteome</keyword>
<dbReference type="GO" id="GO:0043531">
    <property type="term" value="F:ADP binding"/>
    <property type="evidence" value="ECO:0007669"/>
    <property type="project" value="InterPro"/>
</dbReference>
<proteinExistence type="inferred from homology"/>
<dbReference type="AlphaFoldDB" id="A0AAQ3PIV2"/>
<dbReference type="InterPro" id="IPR041118">
    <property type="entry name" value="Rx_N"/>
</dbReference>
<sequence>MATILDSLLGSFVKKLQDIVMEEAIMILGVEKDLKELQQTMKQIQCFLNDADQKRTEESAVNNWLGDLKDAMYDVNDIIDLARLEGSKFLGEGPSSSRKSSSCTGFSFSPCLPNVRRRHNIAIRIRNFNTELEKISKLGDRFLHLKSMQPKENISCVRKIETCDLVEPNLVGKETRLGCARLVDLICANMGGIGKTTMAQKIYNDSKIKGKFNKHAWVCVSQEYSEVDILKEILRSINVNYNHDETVRELIQKLAQSIESKSFFIVLDDVWQDKIWINLLRTPLDTALGVTILVTTRNDTVARAIGVEHMHRVELMSDDVGWELLWKSMNISSDTEIHNLKEIGIEIVRRCAGLPLAIKVTASVLVTKEKTENE</sequence>
<dbReference type="Gene3D" id="1.20.5.4130">
    <property type="match status" value="1"/>
</dbReference>
<dbReference type="SUPFAM" id="SSF52540">
    <property type="entry name" value="P-loop containing nucleoside triphosphate hydrolases"/>
    <property type="match status" value="1"/>
</dbReference>
<name>A0AAQ3PIV2_PASNO</name>
<evidence type="ECO:0000313" key="9">
    <source>
        <dbReference type="EMBL" id="WVZ49719.1"/>
    </source>
</evidence>
<dbReference type="GO" id="GO:0005524">
    <property type="term" value="F:ATP binding"/>
    <property type="evidence" value="ECO:0007669"/>
    <property type="project" value="UniProtKB-KW"/>
</dbReference>
<keyword evidence="6" id="KW-0067">ATP-binding</keyword>
<dbReference type="Gene3D" id="1.10.8.430">
    <property type="entry name" value="Helical domain of apoptotic protease-activating factors"/>
    <property type="match status" value="1"/>
</dbReference>
<evidence type="ECO:0000256" key="6">
    <source>
        <dbReference type="ARBA" id="ARBA00022840"/>
    </source>
</evidence>
<dbReference type="Pfam" id="PF00931">
    <property type="entry name" value="NB-ARC"/>
    <property type="match status" value="1"/>
</dbReference>
<dbReference type="InterPro" id="IPR038005">
    <property type="entry name" value="RX-like_CC"/>
</dbReference>
<comment type="similarity">
    <text evidence="1">Belongs to the disease resistance NB-LRR family.</text>
</comment>
<protein>
    <submittedName>
        <fullName evidence="9">Uncharacterized protein</fullName>
    </submittedName>
</protein>